<evidence type="ECO:0000256" key="1">
    <source>
        <dbReference type="SAM" id="SignalP"/>
    </source>
</evidence>
<sequence length="357" mass="40759">MSISYKPNQFQRTIFLVIALITAYTQSLHAQDVQYSQFYAAPLYLNPAMTGTTYDGRAAVNYRNQWIGLPVNYQTFLASYDQYLPNKGISYGAMIKQDIVSTGQFQDLTETALDFTGAYLLRVNKNLNFNFGLQLGLNQTSLALQRFLFNDQINSDGVGGPSQENFSTDNIIVPEIALGALMIGKGYWFGLSAHHVNEPSKSFLGGKQYYPAKFSVMGGYVIPLEFHKRYFVGNYGNKTISPVFLFTQQDKASQLSMGAYLTYSPVMFGMWYRGIPVVKQNEKNTMNQDALIFMMGMKYKQYKIGYSFDWTISDLPQDRAISHEISITYQFEFYKNYRKKPKKKAEPLPCPIPWNLM</sequence>
<feature type="chain" id="PRO_5016425096" evidence="1">
    <location>
        <begin position="31"/>
        <end position="357"/>
    </location>
</feature>
<organism evidence="2 3">
    <name type="scientific">Sediminitomix flava</name>
    <dbReference type="NCBI Taxonomy" id="379075"/>
    <lineage>
        <taxon>Bacteria</taxon>
        <taxon>Pseudomonadati</taxon>
        <taxon>Bacteroidota</taxon>
        <taxon>Cytophagia</taxon>
        <taxon>Cytophagales</taxon>
        <taxon>Flammeovirgaceae</taxon>
        <taxon>Sediminitomix</taxon>
    </lineage>
</organism>
<dbReference type="OrthoDB" id="1186563at2"/>
<proteinExistence type="predicted"/>
<dbReference type="NCBIfam" id="TIGR03519">
    <property type="entry name" value="T9SS_PorP_fam"/>
    <property type="match status" value="1"/>
</dbReference>
<protein>
    <submittedName>
        <fullName evidence="2">Type IX secretion system PorP/SprF family membrane protein</fullName>
    </submittedName>
</protein>
<dbReference type="RefSeq" id="WP_109616610.1">
    <property type="nucleotide sequence ID" value="NZ_QGDO01000002.1"/>
</dbReference>
<keyword evidence="1" id="KW-0732">Signal</keyword>
<gene>
    <name evidence="2" type="ORF">BC781_1022</name>
</gene>
<accession>A0A315ZA98</accession>
<evidence type="ECO:0000313" key="3">
    <source>
        <dbReference type="Proteomes" id="UP000245535"/>
    </source>
</evidence>
<dbReference type="Proteomes" id="UP000245535">
    <property type="component" value="Unassembled WGS sequence"/>
</dbReference>
<comment type="caution">
    <text evidence="2">The sequence shown here is derived from an EMBL/GenBank/DDBJ whole genome shotgun (WGS) entry which is preliminary data.</text>
</comment>
<dbReference type="AlphaFoldDB" id="A0A315ZA98"/>
<dbReference type="InterPro" id="IPR019861">
    <property type="entry name" value="PorP/SprF_Bacteroidetes"/>
</dbReference>
<keyword evidence="3" id="KW-1185">Reference proteome</keyword>
<reference evidence="2 3" key="1">
    <citation type="submission" date="2018-03" db="EMBL/GenBank/DDBJ databases">
        <title>Genomic Encyclopedia of Archaeal and Bacterial Type Strains, Phase II (KMG-II): from individual species to whole genera.</title>
        <authorList>
            <person name="Goeker M."/>
        </authorList>
    </citation>
    <scope>NUCLEOTIDE SEQUENCE [LARGE SCALE GENOMIC DNA]</scope>
    <source>
        <strain evidence="2 3">DSM 28229</strain>
    </source>
</reference>
<evidence type="ECO:0000313" key="2">
    <source>
        <dbReference type="EMBL" id="PWJ42461.1"/>
    </source>
</evidence>
<name>A0A315ZA98_SEDFL</name>
<dbReference type="EMBL" id="QGDO01000002">
    <property type="protein sequence ID" value="PWJ42461.1"/>
    <property type="molecule type" value="Genomic_DNA"/>
</dbReference>
<feature type="signal peptide" evidence="1">
    <location>
        <begin position="1"/>
        <end position="30"/>
    </location>
</feature>
<dbReference type="Pfam" id="PF11751">
    <property type="entry name" value="PorP_SprF"/>
    <property type="match status" value="1"/>
</dbReference>